<feature type="transmembrane region" description="Helical" evidence="8">
    <location>
        <begin position="401"/>
        <end position="418"/>
    </location>
</feature>
<keyword evidence="5 8" id="KW-0812">Transmembrane</keyword>
<feature type="transmembrane region" description="Helical" evidence="8">
    <location>
        <begin position="430"/>
        <end position="448"/>
    </location>
</feature>
<keyword evidence="3" id="KW-0328">Glycosyltransferase</keyword>
<reference evidence="9" key="1">
    <citation type="journal article" date="2014" name="Int. J. Syst. Evol. Microbiol.">
        <title>Complete genome sequence of Corynebacterium casei LMG S-19264T (=DSM 44701T), isolated from a smear-ripened cheese.</title>
        <authorList>
            <consortium name="US DOE Joint Genome Institute (JGI-PGF)"/>
            <person name="Walter F."/>
            <person name="Albersmeier A."/>
            <person name="Kalinowski J."/>
            <person name="Ruckert C."/>
        </authorList>
    </citation>
    <scope>NUCLEOTIDE SEQUENCE</scope>
    <source>
        <strain evidence="9">KCTC 12719</strain>
    </source>
</reference>
<keyword evidence="10" id="KW-1185">Reference proteome</keyword>
<keyword evidence="7 8" id="KW-0472">Membrane</keyword>
<name>A0A918SKR6_9FLAO</name>
<evidence type="ECO:0008006" key="11">
    <source>
        <dbReference type="Google" id="ProtNLM"/>
    </source>
</evidence>
<evidence type="ECO:0000256" key="6">
    <source>
        <dbReference type="ARBA" id="ARBA00022989"/>
    </source>
</evidence>
<reference evidence="9" key="2">
    <citation type="submission" date="2020-09" db="EMBL/GenBank/DDBJ databases">
        <authorList>
            <person name="Sun Q."/>
            <person name="Kim S."/>
        </authorList>
    </citation>
    <scope>NUCLEOTIDE SEQUENCE</scope>
    <source>
        <strain evidence="9">KCTC 12719</strain>
    </source>
</reference>
<dbReference type="EMBL" id="BMXB01000015">
    <property type="protein sequence ID" value="GHA46113.1"/>
    <property type="molecule type" value="Genomic_DNA"/>
</dbReference>
<dbReference type="Proteomes" id="UP000610456">
    <property type="component" value="Unassembled WGS sequence"/>
</dbReference>
<accession>A0A918SKR6</accession>
<sequence length="450" mass="52031">MSTKKIQDQTNFLKVFGIAILFYLFFGVYNLKAMGLDRYIYLMNLVALLSIYSAIFVFIRSEVVKVKPLILTTFGISLVFTITNIILYKEFSTAIFEYTGSDSVFYHETAAFLSNGNIATNLDNFLRLTRFGYDDSGFLLYLAVIYKIFEEPLIVRLFNVLINSATVYFLYRIARQFLPQKLSILSALIFGISSFSIYYQSSGLKETLMLFIITLNFFSWYRMRKPGNKKYVILFLATLVSILFFRTVLVAFLACSYGASFFFKIKSNVLRVLFAIVLLAIFLGSILYLELINVERYLNATNMATTDRETHSASIFNRMAAVLAGIFGPFPSFIPLGDNRDTVMHAPSLILKVFLSPYFFYAIYIALKNKFRELYPMLLFSLCHIISLSYLVHTFKLRNQFPHLPFFILCALVGYYYLHNLETKSSKRNLIGAMHIILIPIIFFWNYLRI</sequence>
<dbReference type="RefSeq" id="WP_189605509.1">
    <property type="nucleotide sequence ID" value="NZ_BMXB01000015.1"/>
</dbReference>
<feature type="transmembrane region" description="Helical" evidence="8">
    <location>
        <begin position="183"/>
        <end position="201"/>
    </location>
</feature>
<dbReference type="InterPro" id="IPR050297">
    <property type="entry name" value="LipidA_mod_glycosyltrf_83"/>
</dbReference>
<feature type="transmembrane region" description="Helical" evidence="8">
    <location>
        <begin position="269"/>
        <end position="294"/>
    </location>
</feature>
<comment type="caution">
    <text evidence="9">The sequence shown here is derived from an EMBL/GenBank/DDBJ whole genome shotgun (WGS) entry which is preliminary data.</text>
</comment>
<proteinExistence type="predicted"/>
<feature type="transmembrane region" description="Helical" evidence="8">
    <location>
        <begin position="374"/>
        <end position="395"/>
    </location>
</feature>
<dbReference type="PANTHER" id="PTHR33908:SF11">
    <property type="entry name" value="MEMBRANE PROTEIN"/>
    <property type="match status" value="1"/>
</dbReference>
<gene>
    <name evidence="9" type="ORF">GCM10007103_28990</name>
</gene>
<evidence type="ECO:0000313" key="9">
    <source>
        <dbReference type="EMBL" id="GHA46113.1"/>
    </source>
</evidence>
<evidence type="ECO:0000256" key="2">
    <source>
        <dbReference type="ARBA" id="ARBA00022475"/>
    </source>
</evidence>
<evidence type="ECO:0000256" key="5">
    <source>
        <dbReference type="ARBA" id="ARBA00022692"/>
    </source>
</evidence>
<feature type="transmembrane region" description="Helical" evidence="8">
    <location>
        <begin position="315"/>
        <end position="334"/>
    </location>
</feature>
<evidence type="ECO:0000256" key="4">
    <source>
        <dbReference type="ARBA" id="ARBA00022679"/>
    </source>
</evidence>
<dbReference type="GO" id="GO:0009103">
    <property type="term" value="P:lipopolysaccharide biosynthetic process"/>
    <property type="evidence" value="ECO:0007669"/>
    <property type="project" value="UniProtKB-ARBA"/>
</dbReference>
<keyword evidence="6 8" id="KW-1133">Transmembrane helix</keyword>
<comment type="subcellular location">
    <subcellularLocation>
        <location evidence="1">Cell membrane</location>
        <topology evidence="1">Multi-pass membrane protein</topology>
    </subcellularLocation>
</comment>
<keyword evidence="2" id="KW-1003">Cell membrane</keyword>
<dbReference type="AlphaFoldDB" id="A0A918SKR6"/>
<dbReference type="PANTHER" id="PTHR33908">
    <property type="entry name" value="MANNOSYLTRANSFERASE YKCB-RELATED"/>
    <property type="match status" value="1"/>
</dbReference>
<organism evidence="9 10">
    <name type="scientific">Salinimicrobium marinum</name>
    <dbReference type="NCBI Taxonomy" id="680283"/>
    <lineage>
        <taxon>Bacteria</taxon>
        <taxon>Pseudomonadati</taxon>
        <taxon>Bacteroidota</taxon>
        <taxon>Flavobacteriia</taxon>
        <taxon>Flavobacteriales</taxon>
        <taxon>Flavobacteriaceae</taxon>
        <taxon>Salinimicrobium</taxon>
    </lineage>
</organism>
<feature type="transmembrane region" description="Helical" evidence="8">
    <location>
        <begin position="39"/>
        <end position="59"/>
    </location>
</feature>
<evidence type="ECO:0000256" key="7">
    <source>
        <dbReference type="ARBA" id="ARBA00023136"/>
    </source>
</evidence>
<feature type="transmembrane region" description="Helical" evidence="8">
    <location>
        <begin position="346"/>
        <end position="367"/>
    </location>
</feature>
<dbReference type="GO" id="GO:0016763">
    <property type="term" value="F:pentosyltransferase activity"/>
    <property type="evidence" value="ECO:0007669"/>
    <property type="project" value="TreeGrafter"/>
</dbReference>
<feature type="transmembrane region" description="Helical" evidence="8">
    <location>
        <begin position="207"/>
        <end position="223"/>
    </location>
</feature>
<feature type="transmembrane region" description="Helical" evidence="8">
    <location>
        <begin position="12"/>
        <end position="33"/>
    </location>
</feature>
<dbReference type="GO" id="GO:0005886">
    <property type="term" value="C:plasma membrane"/>
    <property type="evidence" value="ECO:0007669"/>
    <property type="project" value="UniProtKB-SubCell"/>
</dbReference>
<feature type="transmembrane region" description="Helical" evidence="8">
    <location>
        <begin position="68"/>
        <end position="88"/>
    </location>
</feature>
<evidence type="ECO:0000256" key="1">
    <source>
        <dbReference type="ARBA" id="ARBA00004651"/>
    </source>
</evidence>
<keyword evidence="4" id="KW-0808">Transferase</keyword>
<evidence type="ECO:0000256" key="3">
    <source>
        <dbReference type="ARBA" id="ARBA00022676"/>
    </source>
</evidence>
<feature type="transmembrane region" description="Helical" evidence="8">
    <location>
        <begin position="235"/>
        <end position="263"/>
    </location>
</feature>
<protein>
    <recommendedName>
        <fullName evidence="11">Glycosyltransferase RgtA/B/C/D-like domain-containing protein</fullName>
    </recommendedName>
</protein>
<evidence type="ECO:0000256" key="8">
    <source>
        <dbReference type="SAM" id="Phobius"/>
    </source>
</evidence>
<evidence type="ECO:0000313" key="10">
    <source>
        <dbReference type="Proteomes" id="UP000610456"/>
    </source>
</evidence>